<keyword evidence="2" id="KW-1185">Reference proteome</keyword>
<proteinExistence type="predicted"/>
<sequence>MAQGSLPRSFKMIRVGRPAIDRVDRRPSKINESWVNFFSMQNLRCICRLKMKPMTQGNLPRSFKAIRLVCGQSFDGRRRGSSSIGDAKKSITHGSTFFYAKSHVHMLR</sequence>
<name>A0A834WFK6_9FABA</name>
<dbReference type="EMBL" id="JAAIUW010000008">
    <property type="protein sequence ID" value="KAF7821495.1"/>
    <property type="molecule type" value="Genomic_DNA"/>
</dbReference>
<reference evidence="1" key="1">
    <citation type="submission" date="2020-09" db="EMBL/GenBank/DDBJ databases">
        <title>Genome-Enabled Discovery of Anthraquinone Biosynthesis in Senna tora.</title>
        <authorList>
            <person name="Kang S.-H."/>
            <person name="Pandey R.P."/>
            <person name="Lee C.-M."/>
            <person name="Sim J.-S."/>
            <person name="Jeong J.-T."/>
            <person name="Choi B.-S."/>
            <person name="Jung M."/>
            <person name="Ginzburg D."/>
            <person name="Zhao K."/>
            <person name="Won S.Y."/>
            <person name="Oh T.-J."/>
            <person name="Yu Y."/>
            <person name="Kim N.-H."/>
            <person name="Lee O.R."/>
            <person name="Lee T.-H."/>
            <person name="Bashyal P."/>
            <person name="Kim T.-S."/>
            <person name="Lee W.-H."/>
            <person name="Kawkins C."/>
            <person name="Kim C.-K."/>
            <person name="Kim J.S."/>
            <person name="Ahn B.O."/>
            <person name="Rhee S.Y."/>
            <person name="Sohng J.K."/>
        </authorList>
    </citation>
    <scope>NUCLEOTIDE SEQUENCE</scope>
    <source>
        <tissue evidence="1">Leaf</tissue>
    </source>
</reference>
<gene>
    <name evidence="1" type="ORF">G2W53_026950</name>
</gene>
<comment type="caution">
    <text evidence="1">The sequence shown here is derived from an EMBL/GenBank/DDBJ whole genome shotgun (WGS) entry which is preliminary data.</text>
</comment>
<evidence type="ECO:0000313" key="1">
    <source>
        <dbReference type="EMBL" id="KAF7821495.1"/>
    </source>
</evidence>
<organism evidence="1 2">
    <name type="scientific">Senna tora</name>
    <dbReference type="NCBI Taxonomy" id="362788"/>
    <lineage>
        <taxon>Eukaryota</taxon>
        <taxon>Viridiplantae</taxon>
        <taxon>Streptophyta</taxon>
        <taxon>Embryophyta</taxon>
        <taxon>Tracheophyta</taxon>
        <taxon>Spermatophyta</taxon>
        <taxon>Magnoliopsida</taxon>
        <taxon>eudicotyledons</taxon>
        <taxon>Gunneridae</taxon>
        <taxon>Pentapetalae</taxon>
        <taxon>rosids</taxon>
        <taxon>fabids</taxon>
        <taxon>Fabales</taxon>
        <taxon>Fabaceae</taxon>
        <taxon>Caesalpinioideae</taxon>
        <taxon>Cassia clade</taxon>
        <taxon>Senna</taxon>
    </lineage>
</organism>
<evidence type="ECO:0000313" key="2">
    <source>
        <dbReference type="Proteomes" id="UP000634136"/>
    </source>
</evidence>
<accession>A0A834WFK6</accession>
<protein>
    <submittedName>
        <fullName evidence="1">Uncharacterized protein</fullName>
    </submittedName>
</protein>
<dbReference type="Proteomes" id="UP000634136">
    <property type="component" value="Unassembled WGS sequence"/>
</dbReference>
<dbReference type="AlphaFoldDB" id="A0A834WFK6"/>